<dbReference type="AlphaFoldDB" id="A0A0F9JUK1"/>
<gene>
    <name evidence="1" type="ORF">LCGC14_1410100</name>
</gene>
<sequence length="90" mass="10512">MRQVRYNIYTEDINRDKILHILNVSYDIKGYNLQEIIGCCQGKQEKSLKIEIIADSTFFDTVVGLAQDIKEVNRQESILLTEEKIESYLL</sequence>
<evidence type="ECO:0008006" key="2">
    <source>
        <dbReference type="Google" id="ProtNLM"/>
    </source>
</evidence>
<comment type="caution">
    <text evidence="1">The sequence shown here is derived from an EMBL/GenBank/DDBJ whole genome shotgun (WGS) entry which is preliminary data.</text>
</comment>
<proteinExistence type="predicted"/>
<accession>A0A0F9JUK1</accession>
<evidence type="ECO:0000313" key="1">
    <source>
        <dbReference type="EMBL" id="KKM73474.1"/>
    </source>
</evidence>
<name>A0A0F9JUK1_9ZZZZ</name>
<reference evidence="1" key="1">
    <citation type="journal article" date="2015" name="Nature">
        <title>Complex archaea that bridge the gap between prokaryotes and eukaryotes.</title>
        <authorList>
            <person name="Spang A."/>
            <person name="Saw J.H."/>
            <person name="Jorgensen S.L."/>
            <person name="Zaremba-Niedzwiedzka K."/>
            <person name="Martijn J."/>
            <person name="Lind A.E."/>
            <person name="van Eijk R."/>
            <person name="Schleper C."/>
            <person name="Guy L."/>
            <person name="Ettema T.J."/>
        </authorList>
    </citation>
    <scope>NUCLEOTIDE SEQUENCE</scope>
</reference>
<dbReference type="EMBL" id="LAZR01009297">
    <property type="protein sequence ID" value="KKM73474.1"/>
    <property type="molecule type" value="Genomic_DNA"/>
</dbReference>
<organism evidence="1">
    <name type="scientific">marine sediment metagenome</name>
    <dbReference type="NCBI Taxonomy" id="412755"/>
    <lineage>
        <taxon>unclassified sequences</taxon>
        <taxon>metagenomes</taxon>
        <taxon>ecological metagenomes</taxon>
    </lineage>
</organism>
<protein>
    <recommendedName>
        <fullName evidence="2">ACT domain-containing protein</fullName>
    </recommendedName>
</protein>